<feature type="compositionally biased region" description="Acidic residues" evidence="1">
    <location>
        <begin position="126"/>
        <end position="138"/>
    </location>
</feature>
<feature type="domain" description="GerMN" evidence="2">
    <location>
        <begin position="192"/>
        <end position="288"/>
    </location>
</feature>
<feature type="region of interest" description="Disordered" evidence="1">
    <location>
        <begin position="1"/>
        <end position="35"/>
    </location>
</feature>
<proteinExistence type="predicted"/>
<dbReference type="EMBL" id="BAAAYG010000002">
    <property type="protein sequence ID" value="GAA3279623.1"/>
    <property type="molecule type" value="Genomic_DNA"/>
</dbReference>
<gene>
    <name evidence="3" type="ORF">GCM10020260_02930</name>
</gene>
<dbReference type="InterPro" id="IPR059026">
    <property type="entry name" value="LpqB_N"/>
</dbReference>
<feature type="compositionally biased region" description="Low complexity" evidence="1">
    <location>
        <begin position="23"/>
        <end position="34"/>
    </location>
</feature>
<evidence type="ECO:0000313" key="4">
    <source>
        <dbReference type="Proteomes" id="UP001501736"/>
    </source>
</evidence>
<name>A0ABP6R7G7_9MICC</name>
<feature type="compositionally biased region" description="Polar residues" evidence="1">
    <location>
        <begin position="104"/>
        <end position="114"/>
    </location>
</feature>
<evidence type="ECO:0000256" key="1">
    <source>
        <dbReference type="SAM" id="MobiDB-lite"/>
    </source>
</evidence>
<comment type="caution">
    <text evidence="3">The sequence shown here is derived from an EMBL/GenBank/DDBJ whole genome shotgun (WGS) entry which is preliminary data.</text>
</comment>
<reference evidence="4" key="1">
    <citation type="journal article" date="2019" name="Int. J. Syst. Evol. Microbiol.">
        <title>The Global Catalogue of Microorganisms (GCM) 10K type strain sequencing project: providing services to taxonomists for standard genome sequencing and annotation.</title>
        <authorList>
            <consortium name="The Broad Institute Genomics Platform"/>
            <consortium name="The Broad Institute Genome Sequencing Center for Infectious Disease"/>
            <person name="Wu L."/>
            <person name="Ma J."/>
        </authorList>
    </citation>
    <scope>NUCLEOTIDE SEQUENCE [LARGE SCALE GENOMIC DNA]</scope>
    <source>
        <strain evidence="4">JCM 11483</strain>
    </source>
</reference>
<evidence type="ECO:0000259" key="2">
    <source>
        <dbReference type="SMART" id="SM00909"/>
    </source>
</evidence>
<dbReference type="InterPro" id="IPR019606">
    <property type="entry name" value="GerMN"/>
</dbReference>
<dbReference type="SMART" id="SM00909">
    <property type="entry name" value="Germane"/>
    <property type="match status" value="1"/>
</dbReference>
<dbReference type="Pfam" id="PF10647">
    <property type="entry name" value="Gmad1"/>
    <property type="match status" value="1"/>
</dbReference>
<organism evidence="3 4">
    <name type="scientific">Nesterenkonia halobia</name>
    <dbReference type="NCBI Taxonomy" id="37922"/>
    <lineage>
        <taxon>Bacteria</taxon>
        <taxon>Bacillati</taxon>
        <taxon>Actinomycetota</taxon>
        <taxon>Actinomycetes</taxon>
        <taxon>Micrococcales</taxon>
        <taxon>Micrococcaceae</taxon>
        <taxon>Nesterenkonia</taxon>
    </lineage>
</organism>
<dbReference type="InterPro" id="IPR018910">
    <property type="entry name" value="LpqB_C"/>
</dbReference>
<dbReference type="Pfam" id="PF10646">
    <property type="entry name" value="Germane"/>
    <property type="match status" value="1"/>
</dbReference>
<evidence type="ECO:0000313" key="3">
    <source>
        <dbReference type="EMBL" id="GAA3279623.1"/>
    </source>
</evidence>
<dbReference type="Pfam" id="PF25976">
    <property type="entry name" value="LpqB_N"/>
    <property type="match status" value="1"/>
</dbReference>
<accession>A0ABP6R7G7</accession>
<feature type="region of interest" description="Disordered" evidence="1">
    <location>
        <begin position="101"/>
        <end position="138"/>
    </location>
</feature>
<protein>
    <submittedName>
        <fullName evidence="3">LpqB family beta-propeller domain-containing protein</fullName>
    </submittedName>
</protein>
<dbReference type="Proteomes" id="UP001501736">
    <property type="component" value="Unassembled WGS sequence"/>
</dbReference>
<sequence>MIPTSGPVGTSQPESEDDTQYLSQPASPQPGASPEDIIRDFIKAGVGAEDDFAVAREFLTDEASQQWRPTERTLVYTSDPAIFSEGDDTYSVQVGVDSSVDSNGIMTPRTSSPDSVEFTLTREGGGDGEDGSDGEDGEEGEWRIAEAPQGIMLSSTAFSQTFRAHTLYFYDRQHDYAVPDRRWFMERGRDVAAETMRALLEGPAPYLQSAVDSAFPDGAVMTSGPVEGEDGATTIELDSERIAGTTAEERSLMRHQARLSLEGLPEVGDVDLRAGEWTFDGSSSLEALGITHRPEVQSLQVGVHDGRLKLLEGLQTLSIAGLPDISDLEPQAPAMPEAADDVYAFLDGDRETLYHVRPDRSAVSVAEGESLTRPSMDNDGWTWTVSNSDSGATIHAVPYDESLEASPVKVSADWLDGREITSLRIAQDGARAAMVVDDGGERTLYVAGVVRDSEGIPRGVATPMALPTTVDVEQVRWDANDALVVWEPGGVEDEAVQIQRVTLDMTTEDVGDVLLAVRNVSTGEGPDLELMAEAAESSVVTLPGDAWNLDNQDVALHDYAYAG</sequence>
<keyword evidence="4" id="KW-1185">Reference proteome</keyword>